<dbReference type="AlphaFoldDB" id="A0A919LEQ0"/>
<proteinExistence type="predicted"/>
<evidence type="ECO:0000313" key="3">
    <source>
        <dbReference type="Proteomes" id="UP000600026"/>
    </source>
</evidence>
<evidence type="ECO:0000256" key="1">
    <source>
        <dbReference type="SAM" id="Phobius"/>
    </source>
</evidence>
<keyword evidence="1" id="KW-1133">Transmembrane helix</keyword>
<protein>
    <submittedName>
        <fullName evidence="2">Uncharacterized protein</fullName>
    </submittedName>
</protein>
<accession>A0A919LEQ0</accession>
<keyword evidence="3" id="KW-1185">Reference proteome</keyword>
<comment type="caution">
    <text evidence="2">The sequence shown here is derived from an EMBL/GenBank/DDBJ whole genome shotgun (WGS) entry which is preliminary data.</text>
</comment>
<keyword evidence="1" id="KW-0472">Membrane</keyword>
<gene>
    <name evidence="2" type="ORF">Sxan_22810</name>
</gene>
<name>A0A919LEQ0_9ACTN</name>
<dbReference type="EMBL" id="BNEE01000006">
    <property type="protein sequence ID" value="GHI84917.1"/>
    <property type="molecule type" value="Genomic_DNA"/>
</dbReference>
<dbReference type="Proteomes" id="UP000600026">
    <property type="component" value="Unassembled WGS sequence"/>
</dbReference>
<keyword evidence="1" id="KW-0812">Transmembrane</keyword>
<sequence length="81" mass="8861">MEASVMAAGVCVVAYVSRCLMVWFRARRDADSAVSQHRAGMQMVKALPTGSRVRMRSAAGDEVTIEVGRKAAPRERVPRGR</sequence>
<reference evidence="2" key="1">
    <citation type="submission" date="2020-09" db="EMBL/GenBank/DDBJ databases">
        <title>Whole genome shotgun sequence of Streptomyces xanthophaeus NBRC 12829.</title>
        <authorList>
            <person name="Komaki H."/>
            <person name="Tamura T."/>
        </authorList>
    </citation>
    <scope>NUCLEOTIDE SEQUENCE</scope>
    <source>
        <strain evidence="2">NBRC 12829</strain>
    </source>
</reference>
<evidence type="ECO:0000313" key="2">
    <source>
        <dbReference type="EMBL" id="GHI84917.1"/>
    </source>
</evidence>
<organism evidence="2 3">
    <name type="scientific">Streptomyces xanthophaeus</name>
    <dbReference type="NCBI Taxonomy" id="67385"/>
    <lineage>
        <taxon>Bacteria</taxon>
        <taxon>Bacillati</taxon>
        <taxon>Actinomycetota</taxon>
        <taxon>Actinomycetes</taxon>
        <taxon>Kitasatosporales</taxon>
        <taxon>Streptomycetaceae</taxon>
        <taxon>Streptomyces</taxon>
    </lineage>
</organism>
<feature type="transmembrane region" description="Helical" evidence="1">
    <location>
        <begin position="6"/>
        <end position="24"/>
    </location>
</feature>